<comment type="caution">
    <text evidence="1">The sequence shown here is derived from an EMBL/GenBank/DDBJ whole genome shotgun (WGS) entry which is preliminary data.</text>
</comment>
<accession>A0A2W7MPH7</accession>
<evidence type="ECO:0000313" key="1">
    <source>
        <dbReference type="EMBL" id="PZX04584.1"/>
    </source>
</evidence>
<keyword evidence="2" id="KW-1185">Reference proteome</keyword>
<protein>
    <submittedName>
        <fullName evidence="1">Uncharacterized protein</fullName>
    </submittedName>
</protein>
<name>A0A2W7MPH7_9BACI</name>
<dbReference type="RefSeq" id="WP_281269951.1">
    <property type="nucleotide sequence ID" value="NZ_QKZI01000004.1"/>
</dbReference>
<dbReference type="AlphaFoldDB" id="A0A2W7MPH7"/>
<reference evidence="1 2" key="1">
    <citation type="submission" date="2018-06" db="EMBL/GenBank/DDBJ databases">
        <title>Genomic Encyclopedia of Type Strains, Phase IV (KMG-IV): sequencing the most valuable type-strain genomes for metagenomic binning, comparative biology and taxonomic classification.</title>
        <authorList>
            <person name="Goeker M."/>
        </authorList>
    </citation>
    <scope>NUCLEOTIDE SEQUENCE [LARGE SCALE GENOMIC DNA]</scope>
    <source>
        <strain evidence="1 2">DSM 5</strain>
    </source>
</reference>
<dbReference type="EMBL" id="QKZI01000004">
    <property type="protein sequence ID" value="PZX04584.1"/>
    <property type="molecule type" value="Genomic_DNA"/>
</dbReference>
<dbReference type="Proteomes" id="UP000248646">
    <property type="component" value="Unassembled WGS sequence"/>
</dbReference>
<proteinExistence type="predicted"/>
<sequence>MEKTILAIFDGNQEVYKKVMANNSNFLSIDGKGMRLPKEIINGH</sequence>
<organism evidence="1 2">
    <name type="scientific">Psychrobacillus insolitus</name>
    <dbReference type="NCBI Taxonomy" id="1461"/>
    <lineage>
        <taxon>Bacteria</taxon>
        <taxon>Bacillati</taxon>
        <taxon>Bacillota</taxon>
        <taxon>Bacilli</taxon>
        <taxon>Bacillales</taxon>
        <taxon>Bacillaceae</taxon>
        <taxon>Psychrobacillus</taxon>
    </lineage>
</organism>
<evidence type="ECO:0000313" key="2">
    <source>
        <dbReference type="Proteomes" id="UP000248646"/>
    </source>
</evidence>
<gene>
    <name evidence="1" type="ORF">C7437_10496</name>
</gene>